<evidence type="ECO:0000313" key="1">
    <source>
        <dbReference type="EMBL" id="KXB67997.1"/>
    </source>
</evidence>
<dbReference type="AlphaFoldDB" id="A0A134AJV9"/>
<gene>
    <name evidence="1" type="ORF">HMPREF3180_00861</name>
</gene>
<dbReference type="RefSeq" id="WP_156436641.1">
    <property type="nucleotide sequence ID" value="NZ_KQ960046.1"/>
</dbReference>
<name>A0A134AJV9_9FUSO</name>
<comment type="caution">
    <text evidence="1">The sequence shown here is derived from an EMBL/GenBank/DDBJ whole genome shotgun (WGS) entry which is preliminary data.</text>
</comment>
<protein>
    <submittedName>
        <fullName evidence="1">Uncharacterized protein</fullName>
    </submittedName>
</protein>
<keyword evidence="2" id="KW-1185">Reference proteome</keyword>
<dbReference type="PATRIC" id="fig|157687.3.peg.860"/>
<dbReference type="EMBL" id="LSDD01000056">
    <property type="protein sequence ID" value="KXB67997.1"/>
    <property type="molecule type" value="Genomic_DNA"/>
</dbReference>
<sequence>MFNILKKFWNFLKEIFGGAEISNKNNTTQINKVKKNKDSIININQINNEKEKDND</sequence>
<dbReference type="STRING" id="157687.HMPREF3180_00861"/>
<organism evidence="1 2">
    <name type="scientific">Leptotrichia wadei</name>
    <dbReference type="NCBI Taxonomy" id="157687"/>
    <lineage>
        <taxon>Bacteria</taxon>
        <taxon>Fusobacteriati</taxon>
        <taxon>Fusobacteriota</taxon>
        <taxon>Fusobacteriia</taxon>
        <taxon>Fusobacteriales</taxon>
        <taxon>Leptotrichiaceae</taxon>
        <taxon>Leptotrichia</taxon>
    </lineage>
</organism>
<evidence type="ECO:0000313" key="2">
    <source>
        <dbReference type="Proteomes" id="UP000070483"/>
    </source>
</evidence>
<dbReference type="Proteomes" id="UP000070483">
    <property type="component" value="Unassembled WGS sequence"/>
</dbReference>
<reference evidence="2" key="1">
    <citation type="submission" date="2016-01" db="EMBL/GenBank/DDBJ databases">
        <authorList>
            <person name="Mitreva M."/>
            <person name="Pepin K.H."/>
            <person name="Mihindukulasuriya K.A."/>
            <person name="Fulton R."/>
            <person name="Fronick C."/>
            <person name="O'Laughlin M."/>
            <person name="Miner T."/>
            <person name="Herter B."/>
            <person name="Rosa B.A."/>
            <person name="Cordes M."/>
            <person name="Tomlinson C."/>
            <person name="Wollam A."/>
            <person name="Palsikar V.B."/>
            <person name="Mardis E.R."/>
            <person name="Wilson R.K."/>
        </authorList>
    </citation>
    <scope>NUCLEOTIDE SEQUENCE [LARGE SCALE GENOMIC DNA]</scope>
    <source>
        <strain evidence="2">KA00185</strain>
    </source>
</reference>
<proteinExistence type="predicted"/>
<accession>A0A134AJV9</accession>